<evidence type="ECO:0000313" key="2">
    <source>
        <dbReference type="Proteomes" id="UP000035680"/>
    </source>
</evidence>
<accession>A0A0K0G2Q2</accession>
<dbReference type="Proteomes" id="UP000035680">
    <property type="component" value="Unassembled WGS sequence"/>
</dbReference>
<feature type="transmembrane region" description="Helical" evidence="1">
    <location>
        <begin position="20"/>
        <end position="39"/>
    </location>
</feature>
<reference evidence="2" key="1">
    <citation type="submission" date="2014-07" db="EMBL/GenBank/DDBJ databases">
        <authorList>
            <person name="Martin A.A"/>
            <person name="De Silva N."/>
        </authorList>
    </citation>
    <scope>NUCLEOTIDE SEQUENCE</scope>
</reference>
<keyword evidence="1" id="KW-1133">Transmembrane helix</keyword>
<proteinExistence type="predicted"/>
<keyword evidence="2" id="KW-1185">Reference proteome</keyword>
<name>A0A0K0G2Q2_STRVS</name>
<evidence type="ECO:0000313" key="3">
    <source>
        <dbReference type="WBParaSite" id="SVE_1900100.1"/>
    </source>
</evidence>
<dbReference type="WBParaSite" id="SVE_1900100.1">
    <property type="protein sequence ID" value="SVE_1900100.1"/>
    <property type="gene ID" value="SVE_1900100"/>
</dbReference>
<evidence type="ECO:0000256" key="1">
    <source>
        <dbReference type="SAM" id="Phobius"/>
    </source>
</evidence>
<dbReference type="AlphaFoldDB" id="A0A0K0G2Q2"/>
<keyword evidence="1" id="KW-0812">Transmembrane</keyword>
<sequence length="177" mass="20066">MYYNEVENCSALIFQRNLLIGILIVVIVISIIIIACIVAQYRSKFKMSKDLVMSNQATKFVKIVREIRGQENRCGVAKTKGYCPKKDCLECNNKDDNEEELPKTILIYVPKSVNLDEETERKLNLLAMSEDMRNFNCFVPVSRCSGKCLEESTNTSTVFSETKSTIPSSTKSDKDIV</sequence>
<keyword evidence="1" id="KW-0472">Membrane</keyword>
<reference evidence="3" key="2">
    <citation type="submission" date="2015-08" db="UniProtKB">
        <authorList>
            <consortium name="WormBaseParasite"/>
        </authorList>
    </citation>
    <scope>IDENTIFICATION</scope>
</reference>
<organism evidence="2 3">
    <name type="scientific">Strongyloides venezuelensis</name>
    <name type="common">Threadworm</name>
    <dbReference type="NCBI Taxonomy" id="75913"/>
    <lineage>
        <taxon>Eukaryota</taxon>
        <taxon>Metazoa</taxon>
        <taxon>Ecdysozoa</taxon>
        <taxon>Nematoda</taxon>
        <taxon>Chromadorea</taxon>
        <taxon>Rhabditida</taxon>
        <taxon>Tylenchina</taxon>
        <taxon>Panagrolaimomorpha</taxon>
        <taxon>Strongyloidoidea</taxon>
        <taxon>Strongyloididae</taxon>
        <taxon>Strongyloides</taxon>
    </lineage>
</organism>
<protein>
    <submittedName>
        <fullName evidence="3">Uncharacterized protein</fullName>
    </submittedName>
</protein>